<evidence type="ECO:0000313" key="2">
    <source>
        <dbReference type="Proteomes" id="UP000068196"/>
    </source>
</evidence>
<sequence length="93" mass="10438">MRGFKLYSFSLLIIVLSAGILFVLKNSGSSSAQDFKCLKCHKGKDSLEKYVQEKKITSAEEFRKLVRQGPKAGLHLTSSDEDLERAIKYLGLK</sequence>
<evidence type="ECO:0008006" key="3">
    <source>
        <dbReference type="Google" id="ProtNLM"/>
    </source>
</evidence>
<dbReference type="AlphaFoldDB" id="A0A0U4W501"/>
<proteinExistence type="predicted"/>
<dbReference type="PATRIC" id="fig|1653476.3.peg.1855"/>
<gene>
    <name evidence="1" type="ORF">THC_1779</name>
</gene>
<reference evidence="1 2" key="1">
    <citation type="journal article" date="2016" name="Int. J. Syst. Evol. Microbiol.">
        <title>Caldimicrobium thiodismutans sp. nov., a sulfur-disproportionating bacterium isolated from a hot spring, and emended description of the genus Caldimicrobium.</title>
        <authorList>
            <person name="Kojima H."/>
            <person name="Umezawa K."/>
            <person name="Fukui M."/>
        </authorList>
    </citation>
    <scope>NUCLEOTIDE SEQUENCE [LARGE SCALE GENOMIC DNA]</scope>
    <source>
        <strain evidence="1 2">TF1</strain>
    </source>
</reference>
<organism evidence="1 2">
    <name type="scientific">Caldimicrobium thiodismutans</name>
    <dbReference type="NCBI Taxonomy" id="1653476"/>
    <lineage>
        <taxon>Bacteria</taxon>
        <taxon>Pseudomonadati</taxon>
        <taxon>Thermodesulfobacteriota</taxon>
        <taxon>Thermodesulfobacteria</taxon>
        <taxon>Thermodesulfobacteriales</taxon>
        <taxon>Thermodesulfobacteriaceae</taxon>
        <taxon>Caldimicrobium</taxon>
    </lineage>
</organism>
<dbReference type="OrthoDB" id="9807534at2"/>
<reference evidence="2" key="2">
    <citation type="journal article" date="2016" name="Int. J. Syst. Evol. Microbiol.">
        <title>Caldimicrobium thiodismutans sp. nov., a sulfur-disproportionating bacterium isolated from a hot spring.</title>
        <authorList>
            <person name="Kojima H."/>
            <person name="Umezawa K."/>
            <person name="Fukui M."/>
        </authorList>
    </citation>
    <scope>NUCLEOTIDE SEQUENCE [LARGE SCALE GENOMIC DNA]</scope>
    <source>
        <strain evidence="2">TF1</strain>
    </source>
</reference>
<dbReference type="RefSeq" id="WP_068516373.1">
    <property type="nucleotide sequence ID" value="NZ_AP014945.1"/>
</dbReference>
<dbReference type="Proteomes" id="UP000068196">
    <property type="component" value="Chromosome"/>
</dbReference>
<name>A0A0U4W501_9BACT</name>
<protein>
    <recommendedName>
        <fullName evidence="3">Cytochrome c domain-containing protein</fullName>
    </recommendedName>
</protein>
<dbReference type="EMBL" id="AP014945">
    <property type="protein sequence ID" value="BAU24138.1"/>
    <property type="molecule type" value="Genomic_DNA"/>
</dbReference>
<dbReference type="KEGG" id="cthi:THC_1779"/>
<accession>A0A0U4W501</accession>
<keyword evidence="2" id="KW-1185">Reference proteome</keyword>
<evidence type="ECO:0000313" key="1">
    <source>
        <dbReference type="EMBL" id="BAU24138.1"/>
    </source>
</evidence>